<name>A0A7M1WCX1_VIBPH</name>
<sequence length="295" mass="32706">MKGIVLAGGSGTRLYPLTRGVSKQLLPIYDKPMVFYPISTLMLAGIRDILIITTPEDNAGFKRLLGDGSDFGINLEYAIQPSPDGLAQAFIIGEEFIGEDSVCLVLGDNIFYGQSFSDTLKRAATRESGATVFGYQVKDPERFGVVAFDDNMKAISIEEKPAKPKSNYAVTGLYFYDNRVVKMAKQVKPSHRGELEITTLNEMYLNDGSLNVELLGRGFAWLDTGTHESLHEASSFVQTIEHVQGLKVACLEEIAWRNGWLSDEQVLTLAEPMMKNEYGQYLGRLVNESKNKAKE</sequence>
<dbReference type="PANTHER" id="PTHR43532:SF4">
    <property type="entry name" value="GLUCOSE-1-PHOSPHATE THYMIDYLYLTRANSFERASE 2"/>
    <property type="match status" value="1"/>
</dbReference>
<dbReference type="InterPro" id="IPR029044">
    <property type="entry name" value="Nucleotide-diphossugar_trans"/>
</dbReference>
<dbReference type="SUPFAM" id="SSF53448">
    <property type="entry name" value="Nucleotide-diphospho-sugar transferases"/>
    <property type="match status" value="1"/>
</dbReference>
<keyword evidence="6 10" id="KW-0479">Metal-binding</keyword>
<dbReference type="Pfam" id="PF00483">
    <property type="entry name" value="NTP_transferase"/>
    <property type="match status" value="1"/>
</dbReference>
<dbReference type="CDD" id="cd02538">
    <property type="entry name" value="G1P_TT_short"/>
    <property type="match status" value="1"/>
</dbReference>
<dbReference type="RefSeq" id="WP_031815863.1">
    <property type="nucleotide sequence ID" value="NZ_MSAM01000003.1"/>
</dbReference>
<accession>A0A7M1WCX1</accession>
<keyword evidence="7 10" id="KW-0460">Magnesium</keyword>
<dbReference type="EMBL" id="MT898281">
    <property type="protein sequence ID" value="QOS24917.1"/>
    <property type="molecule type" value="Genomic_DNA"/>
</dbReference>
<evidence type="ECO:0000256" key="4">
    <source>
        <dbReference type="ARBA" id="ARBA00022679"/>
    </source>
</evidence>
<organism evidence="12">
    <name type="scientific">Vibrio parahaemolyticus</name>
    <dbReference type="NCBI Taxonomy" id="670"/>
    <lineage>
        <taxon>Bacteria</taxon>
        <taxon>Pseudomonadati</taxon>
        <taxon>Pseudomonadota</taxon>
        <taxon>Gammaproteobacteria</taxon>
        <taxon>Vibrionales</taxon>
        <taxon>Vibrionaceae</taxon>
        <taxon>Vibrio</taxon>
    </lineage>
</organism>
<evidence type="ECO:0000313" key="12">
    <source>
        <dbReference type="EMBL" id="QOS24917.1"/>
    </source>
</evidence>
<dbReference type="FunFam" id="3.90.550.10:FF:000023">
    <property type="entry name" value="Glucose-1-phosphate thymidylyltransferase"/>
    <property type="match status" value="1"/>
</dbReference>
<protein>
    <recommendedName>
        <fullName evidence="3 10">Glucose-1-phosphate thymidylyltransferase</fullName>
        <ecNumber evidence="3 10">2.7.7.24</ecNumber>
    </recommendedName>
</protein>
<keyword evidence="5 10" id="KW-0548">Nucleotidyltransferase</keyword>
<dbReference type="InterPro" id="IPR005907">
    <property type="entry name" value="G1P_thy_trans_s"/>
</dbReference>
<dbReference type="AlphaFoldDB" id="A0A7M1WCX1"/>
<dbReference type="NCBIfam" id="TIGR01207">
    <property type="entry name" value="rmlA"/>
    <property type="match status" value="1"/>
</dbReference>
<comment type="catalytic activity">
    <reaction evidence="9 10">
        <text>dTTP + alpha-D-glucose 1-phosphate + H(+) = dTDP-alpha-D-glucose + diphosphate</text>
        <dbReference type="Rhea" id="RHEA:15225"/>
        <dbReference type="ChEBI" id="CHEBI:15378"/>
        <dbReference type="ChEBI" id="CHEBI:33019"/>
        <dbReference type="ChEBI" id="CHEBI:37568"/>
        <dbReference type="ChEBI" id="CHEBI:57477"/>
        <dbReference type="ChEBI" id="CHEBI:58601"/>
        <dbReference type="EC" id="2.7.7.24"/>
    </reaction>
</comment>
<dbReference type="PANTHER" id="PTHR43532">
    <property type="entry name" value="GLUCOSE-1-PHOSPHATE THYMIDYLYLTRANSFERASE"/>
    <property type="match status" value="1"/>
</dbReference>
<keyword evidence="4 10" id="KW-0808">Transferase</keyword>
<comment type="function">
    <text evidence="8 10">Catalyzes the formation of dTDP-glucose, from dTTP and glucose 1-phosphate, as well as its pyrophosphorolysis.</text>
</comment>
<evidence type="ECO:0000256" key="2">
    <source>
        <dbReference type="ARBA" id="ARBA00010480"/>
    </source>
</evidence>
<dbReference type="GO" id="GO:0008879">
    <property type="term" value="F:glucose-1-phosphate thymidylyltransferase activity"/>
    <property type="evidence" value="ECO:0007669"/>
    <property type="project" value="UniProtKB-EC"/>
</dbReference>
<evidence type="ECO:0000256" key="3">
    <source>
        <dbReference type="ARBA" id="ARBA00012461"/>
    </source>
</evidence>
<evidence type="ECO:0000256" key="9">
    <source>
        <dbReference type="ARBA" id="ARBA00049336"/>
    </source>
</evidence>
<feature type="domain" description="Nucleotidyl transferase" evidence="11">
    <location>
        <begin position="2"/>
        <end position="238"/>
    </location>
</feature>
<evidence type="ECO:0000259" key="11">
    <source>
        <dbReference type="Pfam" id="PF00483"/>
    </source>
</evidence>
<comment type="similarity">
    <text evidence="2 10">Belongs to the glucose-1-phosphate thymidylyltransferase family.</text>
</comment>
<evidence type="ECO:0000256" key="5">
    <source>
        <dbReference type="ARBA" id="ARBA00022695"/>
    </source>
</evidence>
<comment type="cofactor">
    <cofactor evidence="1">
        <name>Mg(2+)</name>
        <dbReference type="ChEBI" id="CHEBI:18420"/>
    </cofactor>
</comment>
<reference evidence="12" key="1">
    <citation type="submission" date="2020-08" db="EMBL/GenBank/DDBJ databases">
        <title>Genetic structure, function and evolution of capsule biosynthesis loci in Vibrio parahaemolyticus.</title>
        <authorList>
            <person name="Li L."/>
            <person name="Bian S."/>
        </authorList>
    </citation>
    <scope>NUCLEOTIDE SEQUENCE</scope>
    <source>
        <strain evidence="12">VP351</strain>
    </source>
</reference>
<dbReference type="Gene3D" id="3.90.550.10">
    <property type="entry name" value="Spore Coat Polysaccharide Biosynthesis Protein SpsA, Chain A"/>
    <property type="match status" value="1"/>
</dbReference>
<evidence type="ECO:0000256" key="7">
    <source>
        <dbReference type="ARBA" id="ARBA00022842"/>
    </source>
</evidence>
<dbReference type="EC" id="2.7.7.24" evidence="3 10"/>
<evidence type="ECO:0000256" key="1">
    <source>
        <dbReference type="ARBA" id="ARBA00001946"/>
    </source>
</evidence>
<evidence type="ECO:0000256" key="6">
    <source>
        <dbReference type="ARBA" id="ARBA00022723"/>
    </source>
</evidence>
<evidence type="ECO:0000256" key="8">
    <source>
        <dbReference type="ARBA" id="ARBA00037065"/>
    </source>
</evidence>
<dbReference type="InterPro" id="IPR005835">
    <property type="entry name" value="NTP_transferase_dom"/>
</dbReference>
<evidence type="ECO:0000256" key="10">
    <source>
        <dbReference type="RuleBase" id="RU003706"/>
    </source>
</evidence>
<proteinExistence type="inferred from homology"/>
<dbReference type="GO" id="GO:0046872">
    <property type="term" value="F:metal ion binding"/>
    <property type="evidence" value="ECO:0007669"/>
    <property type="project" value="UniProtKB-KW"/>
</dbReference>
<gene>
    <name evidence="12" type="primary">rffH</name>
    <name evidence="12" type="ORF">VP351_00010</name>
</gene>